<proteinExistence type="predicted"/>
<feature type="signal peptide" evidence="1">
    <location>
        <begin position="1"/>
        <end position="22"/>
    </location>
</feature>
<name>A0A6G7VC11_9GAMM</name>
<evidence type="ECO:0000313" key="2">
    <source>
        <dbReference type="EMBL" id="QIK37415.1"/>
    </source>
</evidence>
<keyword evidence="3" id="KW-1185">Reference proteome</keyword>
<dbReference type="PANTHER" id="PTHR35399">
    <property type="entry name" value="SLR8030 PROTEIN"/>
    <property type="match status" value="1"/>
</dbReference>
<dbReference type="Pfam" id="PF05787">
    <property type="entry name" value="PhoX"/>
    <property type="match status" value="1"/>
</dbReference>
<dbReference type="Proteomes" id="UP000502699">
    <property type="component" value="Chromosome"/>
</dbReference>
<gene>
    <name evidence="2" type="ORF">GWK36_04815</name>
</gene>
<evidence type="ECO:0000256" key="1">
    <source>
        <dbReference type="SAM" id="SignalP"/>
    </source>
</evidence>
<accession>A0A6G7VC11</accession>
<dbReference type="PANTHER" id="PTHR35399:SF2">
    <property type="entry name" value="DUF839 DOMAIN-CONTAINING PROTEIN"/>
    <property type="match status" value="1"/>
</dbReference>
<feature type="chain" id="PRO_5026251681" evidence="1">
    <location>
        <begin position="23"/>
        <end position="612"/>
    </location>
</feature>
<dbReference type="RefSeq" id="WP_166270184.1">
    <property type="nucleotide sequence ID" value="NZ_CP048029.1"/>
</dbReference>
<reference evidence="3" key="1">
    <citation type="submission" date="2020-01" db="EMBL/GenBank/DDBJ databases">
        <title>Caldichromatium gen. nov., sp. nov., a thermophilic purple sulfur bacterium member of the family Chromatiaceae isolated from Nakabusa hot spring, Japan.</title>
        <authorList>
            <person name="Saini M.K."/>
            <person name="Hanada S."/>
            <person name="Tank M."/>
        </authorList>
    </citation>
    <scope>NUCLEOTIDE SEQUENCE [LARGE SCALE GENOMIC DNA]</scope>
    <source>
        <strain evidence="3">No.7</strain>
    </source>
</reference>
<dbReference type="EMBL" id="CP048029">
    <property type="protein sequence ID" value="QIK37415.1"/>
    <property type="molecule type" value="Genomic_DNA"/>
</dbReference>
<dbReference type="AlphaFoldDB" id="A0A6G7VC11"/>
<dbReference type="InterPro" id="IPR008557">
    <property type="entry name" value="PhoX"/>
</dbReference>
<evidence type="ECO:0000313" key="3">
    <source>
        <dbReference type="Proteomes" id="UP000502699"/>
    </source>
</evidence>
<protein>
    <submittedName>
        <fullName evidence="2">DUF839 domain-containing protein</fullName>
    </submittedName>
</protein>
<sequence>MHIQIRPLVAAIAALVNAAAFAGTLEFLDQAPVPRTDAEKRAILTATRAVVDGLPINIAYQLILRSGQTGVQDPNGFRFGQLYDIQGRPLVAEDGSPYISNDNDFSSLLRGRRDGKLYMVSHFESRPGAMYITELAQDPGNGRLTALRTRPLDFSQFNGGWVHCAGSVTPWGTHLGSEEYEPDAKQWRDGKISEYNAAMAAYFRATPEEAGTVMNPYDYGWPIEVVVDDYNTVSVQKHYAMGRIALELGYVMPDGKTVYLSDDGTNVGLFRFIASQPGNLSAGALWVAQWNQKDSKGAGLAKINWIYLGWTTDQEVRDWIARYRFEDIFDVAEPVAASKDAPPTCPEGFTSINAGHDDGSHQCLRLRDINGDGAINWKDENIASRLETRRWAAMQGGTTEFRKMEGITYDPDRQRLYVAMSEIDRGMLDYSRAGKPPKSYDKYDRGGPNHIRLDQPNVCGGVYGLHLDGNYTAVDMFPVVVGRPLTMDYGASAEAPDYDKVNKCDLNGIANPDNITYIPSYHTLIIGEDTGAGHQNDVIWAYNINSGKLTRLQTTPYGSETTSPYIYPNINGFAYLMSVVQHPYGESDEDKLEEPGQLFGYTGYFVFPPLNK</sequence>
<keyword evidence="1" id="KW-0732">Signal</keyword>
<organism evidence="2 3">
    <name type="scientific">Caldichromatium japonicum</name>
    <dbReference type="NCBI Taxonomy" id="2699430"/>
    <lineage>
        <taxon>Bacteria</taxon>
        <taxon>Pseudomonadati</taxon>
        <taxon>Pseudomonadota</taxon>
        <taxon>Gammaproteobacteria</taxon>
        <taxon>Chromatiales</taxon>
        <taxon>Chromatiaceae</taxon>
        <taxon>Caldichromatium</taxon>
    </lineage>
</organism>
<dbReference type="KEGG" id="cjap:GWK36_04815"/>